<keyword evidence="5" id="KW-1003">Cell membrane</keyword>
<feature type="domain" description="AAA" evidence="20">
    <location>
        <begin position="589"/>
        <end position="742"/>
    </location>
</feature>
<evidence type="ECO:0000256" key="14">
    <source>
        <dbReference type="ARBA" id="ARBA00023137"/>
    </source>
</evidence>
<organism evidence="21 22">
    <name type="scientific">Salipiger mangrovisoli</name>
    <dbReference type="NCBI Taxonomy" id="2865933"/>
    <lineage>
        <taxon>Bacteria</taxon>
        <taxon>Pseudomonadati</taxon>
        <taxon>Pseudomonadota</taxon>
        <taxon>Alphaproteobacteria</taxon>
        <taxon>Rhodobacterales</taxon>
        <taxon>Roseobacteraceae</taxon>
        <taxon>Salipiger</taxon>
    </lineage>
</organism>
<evidence type="ECO:0000256" key="2">
    <source>
        <dbReference type="ARBA" id="ARBA00007316"/>
    </source>
</evidence>
<evidence type="ECO:0000256" key="4">
    <source>
        <dbReference type="ARBA" id="ARBA00011903"/>
    </source>
</evidence>
<dbReference type="SUPFAM" id="SSF52540">
    <property type="entry name" value="P-loop containing nucleoside triphosphate hydrolases"/>
    <property type="match status" value="1"/>
</dbReference>
<evidence type="ECO:0000256" key="1">
    <source>
        <dbReference type="ARBA" id="ARBA00004429"/>
    </source>
</evidence>
<evidence type="ECO:0000259" key="20">
    <source>
        <dbReference type="Pfam" id="PF13614"/>
    </source>
</evidence>
<keyword evidence="8 18" id="KW-0812">Transmembrane</keyword>
<comment type="subcellular location">
    <subcellularLocation>
        <location evidence="1">Cell inner membrane</location>
        <topology evidence="1">Multi-pass membrane protein</topology>
    </subcellularLocation>
</comment>
<name>A0ABR9X0H6_9RHOB</name>
<reference evidence="21 22" key="1">
    <citation type="journal article" date="2021" name="Int. J. Syst. Evol. Microbiol.">
        <title>Salipiger mangrovisoli sp. nov., isolated from mangrove soil and the proposal for the reclassification of Paraphaeobacter pallidus as Salipiger pallidus comb. nov.</title>
        <authorList>
            <person name="Du J."/>
            <person name="Liu Y."/>
            <person name="Pei T."/>
            <person name="Deng M.R."/>
            <person name="Zhu H."/>
        </authorList>
    </citation>
    <scope>NUCLEOTIDE SEQUENCE [LARGE SCALE GENOMIC DNA]</scope>
    <source>
        <strain evidence="21 22">6D45A</strain>
    </source>
</reference>
<feature type="region of interest" description="Disordered" evidence="17">
    <location>
        <begin position="145"/>
        <end position="164"/>
    </location>
</feature>
<evidence type="ECO:0000256" key="17">
    <source>
        <dbReference type="SAM" id="MobiDB-lite"/>
    </source>
</evidence>
<evidence type="ECO:0000256" key="5">
    <source>
        <dbReference type="ARBA" id="ARBA00022475"/>
    </source>
</evidence>
<evidence type="ECO:0000256" key="7">
    <source>
        <dbReference type="ARBA" id="ARBA00022679"/>
    </source>
</evidence>
<comment type="similarity">
    <text evidence="2">Belongs to the CpsD/CapB family.</text>
</comment>
<comment type="catalytic activity">
    <reaction evidence="15">
        <text>L-tyrosyl-[protein] + ATP = O-phospho-L-tyrosyl-[protein] + ADP + H(+)</text>
        <dbReference type="Rhea" id="RHEA:10596"/>
        <dbReference type="Rhea" id="RHEA-COMP:10136"/>
        <dbReference type="Rhea" id="RHEA-COMP:20101"/>
        <dbReference type="ChEBI" id="CHEBI:15378"/>
        <dbReference type="ChEBI" id="CHEBI:30616"/>
        <dbReference type="ChEBI" id="CHEBI:46858"/>
        <dbReference type="ChEBI" id="CHEBI:61978"/>
        <dbReference type="ChEBI" id="CHEBI:456216"/>
        <dbReference type="EC" id="2.7.10.2"/>
    </reaction>
</comment>
<dbReference type="EC" id="2.7.10.2" evidence="4"/>
<feature type="coiled-coil region" evidence="16">
    <location>
        <begin position="317"/>
        <end position="429"/>
    </location>
</feature>
<evidence type="ECO:0000256" key="3">
    <source>
        <dbReference type="ARBA" id="ARBA00008883"/>
    </source>
</evidence>
<keyword evidence="11" id="KW-0067">ATP-binding</keyword>
<keyword evidence="16" id="KW-0175">Coiled coil</keyword>
<dbReference type="Pfam" id="PF13614">
    <property type="entry name" value="AAA_31"/>
    <property type="match status" value="1"/>
</dbReference>
<evidence type="ECO:0000256" key="18">
    <source>
        <dbReference type="SAM" id="Phobius"/>
    </source>
</evidence>
<evidence type="ECO:0000256" key="9">
    <source>
        <dbReference type="ARBA" id="ARBA00022741"/>
    </source>
</evidence>
<keyword evidence="22" id="KW-1185">Reference proteome</keyword>
<evidence type="ECO:0000256" key="11">
    <source>
        <dbReference type="ARBA" id="ARBA00022840"/>
    </source>
</evidence>
<evidence type="ECO:0000256" key="10">
    <source>
        <dbReference type="ARBA" id="ARBA00022777"/>
    </source>
</evidence>
<dbReference type="Gene3D" id="3.40.50.300">
    <property type="entry name" value="P-loop containing nucleotide triphosphate hydrolases"/>
    <property type="match status" value="1"/>
</dbReference>
<dbReference type="InterPro" id="IPR027417">
    <property type="entry name" value="P-loop_NTPase"/>
</dbReference>
<evidence type="ECO:0000256" key="8">
    <source>
        <dbReference type="ARBA" id="ARBA00022692"/>
    </source>
</evidence>
<keyword evidence="9" id="KW-0547">Nucleotide-binding</keyword>
<evidence type="ECO:0000313" key="21">
    <source>
        <dbReference type="EMBL" id="MBE9637063.1"/>
    </source>
</evidence>
<dbReference type="CDD" id="cd05387">
    <property type="entry name" value="BY-kinase"/>
    <property type="match status" value="1"/>
</dbReference>
<gene>
    <name evidence="21" type="ORF">IQ782_09455</name>
</gene>
<dbReference type="Proteomes" id="UP000607796">
    <property type="component" value="Unassembled WGS sequence"/>
</dbReference>
<feature type="domain" description="Polysaccharide chain length determinant N-terminal" evidence="19">
    <location>
        <begin position="31"/>
        <end position="121"/>
    </location>
</feature>
<evidence type="ECO:0000256" key="6">
    <source>
        <dbReference type="ARBA" id="ARBA00022519"/>
    </source>
</evidence>
<evidence type="ECO:0000313" key="22">
    <source>
        <dbReference type="Proteomes" id="UP000607796"/>
    </source>
</evidence>
<feature type="coiled-coil region" evidence="16">
    <location>
        <begin position="233"/>
        <end position="260"/>
    </location>
</feature>
<evidence type="ECO:0000256" key="16">
    <source>
        <dbReference type="SAM" id="Coils"/>
    </source>
</evidence>
<evidence type="ECO:0000259" key="19">
    <source>
        <dbReference type="Pfam" id="PF02706"/>
    </source>
</evidence>
<dbReference type="PANTHER" id="PTHR32309:SF13">
    <property type="entry name" value="FERRIC ENTEROBACTIN TRANSPORT PROTEIN FEPE"/>
    <property type="match status" value="1"/>
</dbReference>
<protein>
    <recommendedName>
        <fullName evidence="4">non-specific protein-tyrosine kinase</fullName>
        <ecNumber evidence="4">2.7.10.2</ecNumber>
    </recommendedName>
</protein>
<dbReference type="InterPro" id="IPR003856">
    <property type="entry name" value="LPS_length_determ_N"/>
</dbReference>
<dbReference type="InterPro" id="IPR025669">
    <property type="entry name" value="AAA_dom"/>
</dbReference>
<evidence type="ECO:0000256" key="13">
    <source>
        <dbReference type="ARBA" id="ARBA00023136"/>
    </source>
</evidence>
<keyword evidence="12 18" id="KW-1133">Transmembrane helix</keyword>
<accession>A0ABR9X0H6</accession>
<keyword evidence="14" id="KW-0829">Tyrosine-protein kinase</keyword>
<dbReference type="RefSeq" id="WP_194134381.1">
    <property type="nucleotide sequence ID" value="NZ_JADFFK010000006.1"/>
</dbReference>
<dbReference type="EMBL" id="JADFFK010000006">
    <property type="protein sequence ID" value="MBE9637063.1"/>
    <property type="molecule type" value="Genomic_DNA"/>
</dbReference>
<dbReference type="Pfam" id="PF02706">
    <property type="entry name" value="Wzz"/>
    <property type="match status" value="1"/>
</dbReference>
<dbReference type="InterPro" id="IPR005702">
    <property type="entry name" value="Wzc-like_C"/>
</dbReference>
<evidence type="ECO:0000256" key="15">
    <source>
        <dbReference type="ARBA" id="ARBA00051245"/>
    </source>
</evidence>
<keyword evidence="13 18" id="KW-0472">Membrane</keyword>
<keyword evidence="10" id="KW-0418">Kinase</keyword>
<dbReference type="InterPro" id="IPR050445">
    <property type="entry name" value="Bact_polysacc_biosynth/exp"/>
</dbReference>
<keyword evidence="7" id="KW-0808">Transferase</keyword>
<feature type="transmembrane region" description="Helical" evidence="18">
    <location>
        <begin position="460"/>
        <end position="479"/>
    </location>
</feature>
<evidence type="ECO:0000256" key="12">
    <source>
        <dbReference type="ARBA" id="ARBA00022989"/>
    </source>
</evidence>
<keyword evidence="6" id="KW-0997">Cell inner membrane</keyword>
<proteinExistence type="inferred from homology"/>
<comment type="caution">
    <text evidence="21">The sequence shown here is derived from an EMBL/GenBank/DDBJ whole genome shotgun (WGS) entry which is preliminary data.</text>
</comment>
<feature type="transmembrane region" description="Helical" evidence="18">
    <location>
        <begin position="43"/>
        <end position="66"/>
    </location>
</feature>
<comment type="similarity">
    <text evidence="3">Belongs to the etk/wzc family.</text>
</comment>
<dbReference type="PANTHER" id="PTHR32309">
    <property type="entry name" value="TYROSINE-PROTEIN KINASE"/>
    <property type="match status" value="1"/>
</dbReference>
<sequence>MNSFDRNSQTGFQIEDRDRFLPAIELGSVLRDALSKVWRRKRILAAFVFGGLVLAFLLLVNATPLYTASGSILIDPRVGQSPEANGQGMPAGLLMSDALTVDSQLRVLTSREVTGRAARDLGLYEPTEKDEPSFVSSLLRNLNPASAESDPAADLTPELREERREESIRKNFIRKMKAERSGSSFVIDVSYTAPGIEFARTAVNTLMQQYLTVSGQQQIASTERTQEWLASRVEELGKSVETAERAVADYRRANMLLTAEGQLLPSEIALNAANEDLVGLRTEALALDVQISQISQQIDSGAIDAVQVPPEERSQALDDFQSRYAQLLQEEKELMLTWDASAPVVQSVVKRKAQTRDLIIDQYSQIRDRLNSQAEALNRRIAATQSLIAELSDSYANDASKTVQLRSLEREAEAKRELYERLLEEYNSTSQLLTFDTTSARVIAWAVAPDSKSAPASKKVVVMAVFGAIVLALGLIFLLEAIDNRFRTGDDVTDTLGLSFLGLVPNFRTDEKRSRSNNPELAAQARSRVLRGLPQAVRNFDFAARWPHSLTAETMRSMHVQLSLAYPRRSRQGGGGLVVGLTSSERDEGKSTTAFNFANFLARRGESAVIVDLDLISGEMTKLLGPVLPAPNQLSEFLIDRERAVAALQPIEDFPGLAVIGNSAQHDFKLYAPKDTAALEEVFDELRKHFDYVIVDLPPLNGVSETQLLATLCDTVVLTVRWGATAKETVKAALRHRDQLRDRIFGVLYTRASIRKFEAYNNLKISDYYS</sequence>